<accession>A0ABU7ID95</accession>
<protein>
    <submittedName>
        <fullName evidence="4">Outer membrane beta-barrel protein</fullName>
    </submittedName>
</protein>
<feature type="chain" id="PRO_5045293713" evidence="2">
    <location>
        <begin position="19"/>
        <end position="221"/>
    </location>
</feature>
<keyword evidence="1 2" id="KW-0732">Signal</keyword>
<keyword evidence="5" id="KW-1185">Reference proteome</keyword>
<evidence type="ECO:0000259" key="3">
    <source>
        <dbReference type="Pfam" id="PF13505"/>
    </source>
</evidence>
<comment type="caution">
    <text evidence="4">The sequence shown here is derived from an EMBL/GenBank/DDBJ whole genome shotgun (WGS) entry which is preliminary data.</text>
</comment>
<evidence type="ECO:0000256" key="2">
    <source>
        <dbReference type="SAM" id="SignalP"/>
    </source>
</evidence>
<dbReference type="RefSeq" id="WP_272635574.1">
    <property type="nucleotide sequence ID" value="NZ_JAZDDF010000001.1"/>
</dbReference>
<dbReference type="Gene3D" id="2.40.160.20">
    <property type="match status" value="1"/>
</dbReference>
<dbReference type="InterPro" id="IPR027385">
    <property type="entry name" value="Beta-barrel_OMP"/>
</dbReference>
<gene>
    <name evidence="4" type="ORF">V1H85_00560</name>
</gene>
<sequence length="221" mass="24527">MKKISLFTILLVCLTASAQEPDEKLVIEKGTWNIRGNASIRFSSNDNRLNLQDFVSENSLNSFTIAPAFGYSLKNNLVVGVGLQYLNQKTEGSTTSLNNTDNFKSTNNSIGLVPYIRGFKGLGKQLALYLQGEAGYNRNWGKSEQNGQSENNDFTGNNLFIGIRPGITYFLGKKLAMEANYGALGYSFNETEYEDGRSTKSDSFNLNLDASNIFFGLAYYF</sequence>
<dbReference type="Proteomes" id="UP001343698">
    <property type="component" value="Unassembled WGS sequence"/>
</dbReference>
<name>A0ABU7ID95_9FLAO</name>
<dbReference type="EMBL" id="JAZDDF010000001">
    <property type="protein sequence ID" value="MEE1970914.1"/>
    <property type="molecule type" value="Genomic_DNA"/>
</dbReference>
<evidence type="ECO:0000256" key="1">
    <source>
        <dbReference type="ARBA" id="ARBA00022729"/>
    </source>
</evidence>
<organism evidence="4 5">
    <name type="scientific">Maribacter flavus</name>
    <dbReference type="NCBI Taxonomy" id="1658664"/>
    <lineage>
        <taxon>Bacteria</taxon>
        <taxon>Pseudomonadati</taxon>
        <taxon>Bacteroidota</taxon>
        <taxon>Flavobacteriia</taxon>
        <taxon>Flavobacteriales</taxon>
        <taxon>Flavobacteriaceae</taxon>
        <taxon>Maribacter</taxon>
    </lineage>
</organism>
<feature type="domain" description="Outer membrane protein beta-barrel" evidence="3">
    <location>
        <begin position="9"/>
        <end position="221"/>
    </location>
</feature>
<reference evidence="4 5" key="1">
    <citation type="submission" date="2024-01" db="EMBL/GenBank/DDBJ databases">
        <title>Maribacter spp. originated from different algae showed divergent polysaccharides utilization ability.</title>
        <authorList>
            <person name="Wang H."/>
            <person name="Wu Y."/>
        </authorList>
    </citation>
    <scope>NUCLEOTIDE SEQUENCE [LARGE SCALE GENOMIC DNA]</scope>
    <source>
        <strain evidence="4 5">KPT27_14</strain>
    </source>
</reference>
<evidence type="ECO:0000313" key="5">
    <source>
        <dbReference type="Proteomes" id="UP001343698"/>
    </source>
</evidence>
<dbReference type="InterPro" id="IPR011250">
    <property type="entry name" value="OMP/PagP_B-barrel"/>
</dbReference>
<dbReference type="Pfam" id="PF13505">
    <property type="entry name" value="OMP_b-brl"/>
    <property type="match status" value="1"/>
</dbReference>
<proteinExistence type="predicted"/>
<feature type="signal peptide" evidence="2">
    <location>
        <begin position="1"/>
        <end position="18"/>
    </location>
</feature>
<evidence type="ECO:0000313" key="4">
    <source>
        <dbReference type="EMBL" id="MEE1970914.1"/>
    </source>
</evidence>
<dbReference type="SUPFAM" id="SSF56925">
    <property type="entry name" value="OMPA-like"/>
    <property type="match status" value="1"/>
</dbReference>